<dbReference type="Proteomes" id="UP001054857">
    <property type="component" value="Unassembled WGS sequence"/>
</dbReference>
<dbReference type="EMBL" id="BMAR01000034">
    <property type="protein sequence ID" value="GFR50050.1"/>
    <property type="molecule type" value="Genomic_DNA"/>
</dbReference>
<evidence type="ECO:0008006" key="4">
    <source>
        <dbReference type="Google" id="ProtNLM"/>
    </source>
</evidence>
<feature type="chain" id="PRO_5041980267" description="SGNH hydrolase-type esterase domain-containing protein" evidence="1">
    <location>
        <begin position="25"/>
        <end position="501"/>
    </location>
</feature>
<protein>
    <recommendedName>
        <fullName evidence="4">SGNH hydrolase-type esterase domain-containing protein</fullName>
    </recommendedName>
</protein>
<dbReference type="PANTHER" id="PTHR34407">
    <property type="entry name" value="EXPRESSED PROTEIN"/>
    <property type="match status" value="1"/>
</dbReference>
<accession>A0AAD3DXV2</accession>
<comment type="caution">
    <text evidence="2">The sequence shown here is derived from an EMBL/GenBank/DDBJ whole genome shotgun (WGS) entry which is preliminary data.</text>
</comment>
<dbReference type="Gene3D" id="3.40.50.1110">
    <property type="entry name" value="SGNH hydrolase"/>
    <property type="match status" value="1"/>
</dbReference>
<evidence type="ECO:0000313" key="3">
    <source>
        <dbReference type="Proteomes" id="UP001054857"/>
    </source>
</evidence>
<evidence type="ECO:0000256" key="1">
    <source>
        <dbReference type="SAM" id="SignalP"/>
    </source>
</evidence>
<dbReference type="SUPFAM" id="SSF52266">
    <property type="entry name" value="SGNH hydrolase"/>
    <property type="match status" value="1"/>
</dbReference>
<keyword evidence="3" id="KW-1185">Reference proteome</keyword>
<dbReference type="InterPro" id="IPR036514">
    <property type="entry name" value="SGNH_hydro_sf"/>
</dbReference>
<reference evidence="2 3" key="1">
    <citation type="journal article" date="2021" name="Sci. Rep.">
        <title>Genome sequencing of the multicellular alga Astrephomene provides insights into convergent evolution of germ-soma differentiation.</title>
        <authorList>
            <person name="Yamashita S."/>
            <person name="Yamamoto K."/>
            <person name="Matsuzaki R."/>
            <person name="Suzuki S."/>
            <person name="Yamaguchi H."/>
            <person name="Hirooka S."/>
            <person name="Minakuchi Y."/>
            <person name="Miyagishima S."/>
            <person name="Kawachi M."/>
            <person name="Toyoda A."/>
            <person name="Nozaki H."/>
        </authorList>
    </citation>
    <scope>NUCLEOTIDE SEQUENCE [LARGE SCALE GENOMIC DNA]</scope>
    <source>
        <strain evidence="2 3">NIES-4017</strain>
    </source>
</reference>
<gene>
    <name evidence="2" type="ORF">Agub_g12101</name>
</gene>
<keyword evidence="1" id="KW-0732">Signal</keyword>
<sequence length="501" mass="55506">MAIRQWAFSFSLACLIASFAPVKAAQDPTLYPNYRPIRDNLLWSRSIHSLEPSAKDVLKPFFNYKFYLPEEQLRAAMGHVGSSIRLRKFAMDLIQGSRPLKIGAVGGSITFGTGASKIRETDWWSVFADWLASSARGNITSQNGAVCGTPSAYMAICLENSLTPDVDLVFLEYAWNDAFDDQIVNNRPVVDMERLIRRILNFPSRPAVVLMQVALVTDQLAAAGPFYRTVEDVESVLASYYDLSYLSNRNGLYQLAVHTPTAGFTFPDVFVDHHPGDTGHKIMADIGAYMIQNAILSVLLSPLSTTEWTRLGEPLIPPMYPNNEVPPGVVCTSGDPLKKLVVASDGWEWKNEGTDIKPKWGYVSYAPGSKLVLRVGTERPSVRPASRIPVLIHYLGSYEFMGTVLVTCQSGCTCNPREIDGTIARRVSQTFFAQVEASQAEVCDIVITLLDKTTSNGHHFKVSGIVVSDTDSINSVFHREKHLMNNDGHPTSFNLLRQQYG</sequence>
<organism evidence="2 3">
    <name type="scientific">Astrephomene gubernaculifera</name>
    <dbReference type="NCBI Taxonomy" id="47775"/>
    <lineage>
        <taxon>Eukaryota</taxon>
        <taxon>Viridiplantae</taxon>
        <taxon>Chlorophyta</taxon>
        <taxon>core chlorophytes</taxon>
        <taxon>Chlorophyceae</taxon>
        <taxon>CS clade</taxon>
        <taxon>Chlamydomonadales</taxon>
        <taxon>Astrephomenaceae</taxon>
        <taxon>Astrephomene</taxon>
    </lineage>
</organism>
<dbReference type="CDD" id="cd00229">
    <property type="entry name" value="SGNH_hydrolase"/>
    <property type="match status" value="1"/>
</dbReference>
<feature type="signal peptide" evidence="1">
    <location>
        <begin position="1"/>
        <end position="24"/>
    </location>
</feature>
<dbReference type="PANTHER" id="PTHR34407:SF1">
    <property type="entry name" value="SGNH HYDROLASE-TYPE ESTERASE DOMAIN-CONTAINING PROTEIN"/>
    <property type="match status" value="1"/>
</dbReference>
<evidence type="ECO:0000313" key="2">
    <source>
        <dbReference type="EMBL" id="GFR50050.1"/>
    </source>
</evidence>
<proteinExistence type="predicted"/>
<name>A0AAD3DXV2_9CHLO</name>
<dbReference type="AlphaFoldDB" id="A0AAD3DXV2"/>